<accession>A0A1G9LQ47</accession>
<dbReference type="PROSITE" id="PS51365">
    <property type="entry name" value="RENAL_DIPEPTIDASE_2"/>
    <property type="match status" value="1"/>
</dbReference>
<evidence type="ECO:0000313" key="1">
    <source>
        <dbReference type="EMBL" id="SDL64159.1"/>
    </source>
</evidence>
<dbReference type="PANTHER" id="PTHR10443:SF12">
    <property type="entry name" value="DIPEPTIDASE"/>
    <property type="match status" value="1"/>
</dbReference>
<dbReference type="RefSeq" id="WP_091765265.1">
    <property type="nucleotide sequence ID" value="NZ_FNHG01000001.1"/>
</dbReference>
<dbReference type="GO" id="GO:0070573">
    <property type="term" value="F:metallodipeptidase activity"/>
    <property type="evidence" value="ECO:0007669"/>
    <property type="project" value="InterPro"/>
</dbReference>
<dbReference type="InterPro" id="IPR008257">
    <property type="entry name" value="Pept_M19"/>
</dbReference>
<proteinExistence type="predicted"/>
<name>A0A1G9LQ47_9PROT</name>
<dbReference type="OrthoDB" id="9804920at2"/>
<dbReference type="Pfam" id="PF01244">
    <property type="entry name" value="Peptidase_M19"/>
    <property type="match status" value="1"/>
</dbReference>
<protein>
    <submittedName>
        <fullName evidence="1">Zn-dependent dipeptidase, dipeptidase homolog</fullName>
    </submittedName>
</protein>
<organism evidence="1 2">
    <name type="scientific">Maricaulis salignorans</name>
    <dbReference type="NCBI Taxonomy" id="144026"/>
    <lineage>
        <taxon>Bacteria</taxon>
        <taxon>Pseudomonadati</taxon>
        <taxon>Pseudomonadota</taxon>
        <taxon>Alphaproteobacteria</taxon>
        <taxon>Maricaulales</taxon>
        <taxon>Maricaulaceae</taxon>
        <taxon>Maricaulis</taxon>
    </lineage>
</organism>
<dbReference type="GO" id="GO:0006508">
    <property type="term" value="P:proteolysis"/>
    <property type="evidence" value="ECO:0007669"/>
    <property type="project" value="InterPro"/>
</dbReference>
<sequence>MRIILAVAAALLVAVAIGVFGVLPAKLDHDMNAVTAHDPYAISTEATALHDSLRVADLHSDMLLWMRDPTRWNDRGHTDLPRLRAGHVALQVFSSVTKTPADMNYDSNTADSDNITPLAIVQRWPLDTWTSIYARARFHARRLMRVAERSDGDFIVALTRGDLAEALERRAGDTDVLVGILATEGGHPFEGDLANIDGLYDEGYRMIGLQHFFDNELGGSLHGVSNAGLTDFGRAAVARIVEHGMIIDLAHSSQAVVREVLDMTDVPLVISHTGIHGHCEAKRNIPDDLMAEVARRGGVIGIGFWADVTCDDTPEGVAATILAAIDLLGVEHVALGSDYDGTITATFDASEYAVLTDRLLAAGLSEADIRAVMGENTIRFFLENLPAG</sequence>
<gene>
    <name evidence="1" type="ORF">SAMN04488568_101163</name>
</gene>
<keyword evidence="2" id="KW-1185">Reference proteome</keyword>
<reference evidence="1 2" key="1">
    <citation type="submission" date="2016-10" db="EMBL/GenBank/DDBJ databases">
        <authorList>
            <person name="de Groot N.N."/>
        </authorList>
    </citation>
    <scope>NUCLEOTIDE SEQUENCE [LARGE SCALE GENOMIC DNA]</scope>
    <source>
        <strain evidence="1 2">DSM 16077</strain>
    </source>
</reference>
<dbReference type="InterPro" id="IPR032466">
    <property type="entry name" value="Metal_Hydrolase"/>
</dbReference>
<dbReference type="Proteomes" id="UP000199759">
    <property type="component" value="Unassembled WGS sequence"/>
</dbReference>
<dbReference type="Gene3D" id="3.20.20.140">
    <property type="entry name" value="Metal-dependent hydrolases"/>
    <property type="match status" value="1"/>
</dbReference>
<dbReference type="STRING" id="144026.SAMN04488568_101163"/>
<dbReference type="PANTHER" id="PTHR10443">
    <property type="entry name" value="MICROSOMAL DIPEPTIDASE"/>
    <property type="match status" value="1"/>
</dbReference>
<dbReference type="EMBL" id="FNHG01000001">
    <property type="protein sequence ID" value="SDL64159.1"/>
    <property type="molecule type" value="Genomic_DNA"/>
</dbReference>
<dbReference type="AlphaFoldDB" id="A0A1G9LQ47"/>
<dbReference type="SUPFAM" id="SSF51556">
    <property type="entry name" value="Metallo-dependent hydrolases"/>
    <property type="match status" value="1"/>
</dbReference>
<evidence type="ECO:0000313" key="2">
    <source>
        <dbReference type="Proteomes" id="UP000199759"/>
    </source>
</evidence>